<dbReference type="RefSeq" id="WP_249864348.1">
    <property type="nucleotide sequence ID" value="NZ_CP027059.1"/>
</dbReference>
<keyword evidence="2" id="KW-1185">Reference proteome</keyword>
<dbReference type="EMBL" id="CP027059">
    <property type="protein sequence ID" value="UQZ82182.1"/>
    <property type="molecule type" value="Genomic_DNA"/>
</dbReference>
<proteinExistence type="predicted"/>
<sequence>MSGSLLSPVPASLPDGGTAAHVHRWHSSAIGCAALVAAVLLSAPRLLRGPSWERLMRVQTTLPEPVAEAIRQAVGREAARLKSYTTRGGVTMHRMQLVIYRLEEVELTERIHRSDPDAIVDVIPLEGSGGWGSIGKWPKRHNRPDLPDVSKYGNEL</sequence>
<dbReference type="Proteomes" id="UP001057134">
    <property type="component" value="Chromosome"/>
</dbReference>
<evidence type="ECO:0000313" key="1">
    <source>
        <dbReference type="EMBL" id="UQZ82182.1"/>
    </source>
</evidence>
<protein>
    <submittedName>
        <fullName evidence="1">Uncharacterized protein</fullName>
    </submittedName>
</protein>
<reference evidence="1" key="2">
    <citation type="journal article" date="2021" name="J Anim Sci Technol">
        <title>Complete genome sequence of Paenibacillus konkukensis sp. nov. SK3146 as a potential probiotic strain.</title>
        <authorList>
            <person name="Jung H.I."/>
            <person name="Park S."/>
            <person name="Niu K.M."/>
            <person name="Lee S.W."/>
            <person name="Kothari D."/>
            <person name="Yi K.J."/>
            <person name="Kim S.K."/>
        </authorList>
    </citation>
    <scope>NUCLEOTIDE SEQUENCE</scope>
    <source>
        <strain evidence="1">SK3146</strain>
    </source>
</reference>
<organism evidence="1 2">
    <name type="scientific">Paenibacillus konkukensis</name>
    <dbReference type="NCBI Taxonomy" id="2020716"/>
    <lineage>
        <taxon>Bacteria</taxon>
        <taxon>Bacillati</taxon>
        <taxon>Bacillota</taxon>
        <taxon>Bacilli</taxon>
        <taxon>Bacillales</taxon>
        <taxon>Paenibacillaceae</taxon>
        <taxon>Paenibacillus</taxon>
    </lineage>
</organism>
<reference evidence="1" key="1">
    <citation type="submission" date="2018-02" db="EMBL/GenBank/DDBJ databases">
        <authorList>
            <person name="Kim S.-K."/>
            <person name="Jung H.-I."/>
            <person name="Lee S.-W."/>
        </authorList>
    </citation>
    <scope>NUCLEOTIDE SEQUENCE</scope>
    <source>
        <strain evidence="1">SK3146</strain>
    </source>
</reference>
<evidence type="ECO:0000313" key="2">
    <source>
        <dbReference type="Proteomes" id="UP001057134"/>
    </source>
</evidence>
<accession>A0ABY4RIG1</accession>
<name>A0ABY4RIG1_9BACL</name>
<gene>
    <name evidence="1" type="ORF">SK3146_01339</name>
</gene>